<name>A0ABS3DWA2_9BACI</name>
<keyword evidence="2" id="KW-0808">Transferase</keyword>
<keyword evidence="4" id="KW-1185">Reference proteome</keyword>
<dbReference type="RefSeq" id="WP_206933758.1">
    <property type="nucleotide sequence ID" value="NZ_JAEKJY010000003.1"/>
</dbReference>
<dbReference type="PANTHER" id="PTHR48050:SF13">
    <property type="entry name" value="STEROL 3-BETA-GLUCOSYLTRANSFERASE UGT80A2"/>
    <property type="match status" value="1"/>
</dbReference>
<dbReference type="NCBIfam" id="TIGR01426">
    <property type="entry name" value="MGT"/>
    <property type="match status" value="1"/>
</dbReference>
<accession>A0ABS3DWA2</accession>
<evidence type="ECO:0000256" key="2">
    <source>
        <dbReference type="ARBA" id="ARBA00022679"/>
    </source>
</evidence>
<evidence type="ECO:0000256" key="1">
    <source>
        <dbReference type="ARBA" id="ARBA00009995"/>
    </source>
</evidence>
<protein>
    <submittedName>
        <fullName evidence="3">UDP-glucosyltransferase</fullName>
    </submittedName>
</protein>
<dbReference type="Pfam" id="PF00201">
    <property type="entry name" value="UDPGT"/>
    <property type="match status" value="1"/>
</dbReference>
<reference evidence="3 4" key="1">
    <citation type="submission" date="2020-12" db="EMBL/GenBank/DDBJ databases">
        <title>Oil enriched cultivation method for isolating marine PHA-producing bacteria.</title>
        <authorList>
            <person name="Zheng W."/>
            <person name="Yu S."/>
            <person name="Huang Y."/>
        </authorList>
    </citation>
    <scope>NUCLEOTIDE SEQUENCE [LARGE SCALE GENOMIC DNA]</scope>
    <source>
        <strain evidence="3 4">SY-2-6</strain>
    </source>
</reference>
<evidence type="ECO:0000313" key="3">
    <source>
        <dbReference type="EMBL" id="MBN8235633.1"/>
    </source>
</evidence>
<gene>
    <name evidence="3" type="ORF">JF544_10265</name>
</gene>
<proteinExistence type="inferred from homology"/>
<sequence length="395" mass="44512">MADILMINVPAEGHVNPSLGVAKAFADRGDNVHYITTEKYKSRLEGVGAHVYLHEDHLLIGGVDPSSEEGIQSFINIMLQTSLDILSITKQLAEEISFDFVYYDSFGAGELVRDYLQIPGFSSSASFLIPEDYRKRLPLHPDHTDTLEYSDRNKQLMETMNQEFGVAPSSMLQFMHNQGEQTMVYTSAYFQPRLEEFGEENYFIGPSFPERKGAHDFPLQELKNEKVLYISMGTVLDQVEEFFNLCIDAFGDFKGKVVIAAGSFTDFNKINTAPENFIIRSYVPQLEVLEYTDVFLTHGGMNSVNEAIDNEVPMVVLPRDKDQPMVAARLAELHAGYPIFPNEVSKEALHRGVDQVVNDEAYLEGIRKIKKSFDHCGGPQEALAVIDRYLNKRNG</sequence>
<dbReference type="InterPro" id="IPR006326">
    <property type="entry name" value="UDPGT_MGT-like"/>
</dbReference>
<dbReference type="PANTHER" id="PTHR48050">
    <property type="entry name" value="STEROL 3-BETA-GLUCOSYLTRANSFERASE"/>
    <property type="match status" value="1"/>
</dbReference>
<dbReference type="InterPro" id="IPR002213">
    <property type="entry name" value="UDP_glucos_trans"/>
</dbReference>
<dbReference type="EMBL" id="JAEKJY010000003">
    <property type="protein sequence ID" value="MBN8235633.1"/>
    <property type="molecule type" value="Genomic_DNA"/>
</dbReference>
<comment type="similarity">
    <text evidence="1">Belongs to the UDP-glycosyltransferase family.</text>
</comment>
<dbReference type="SUPFAM" id="SSF53756">
    <property type="entry name" value="UDP-Glycosyltransferase/glycogen phosphorylase"/>
    <property type="match status" value="1"/>
</dbReference>
<dbReference type="InterPro" id="IPR050426">
    <property type="entry name" value="Glycosyltransferase_28"/>
</dbReference>
<organism evidence="3 4">
    <name type="scientific">Halobacillus kuroshimensis</name>
    <dbReference type="NCBI Taxonomy" id="302481"/>
    <lineage>
        <taxon>Bacteria</taxon>
        <taxon>Bacillati</taxon>
        <taxon>Bacillota</taxon>
        <taxon>Bacilli</taxon>
        <taxon>Bacillales</taxon>
        <taxon>Bacillaceae</taxon>
        <taxon>Halobacillus</taxon>
    </lineage>
</organism>
<dbReference type="Gene3D" id="3.40.50.2000">
    <property type="entry name" value="Glycogen Phosphorylase B"/>
    <property type="match status" value="2"/>
</dbReference>
<evidence type="ECO:0000313" key="4">
    <source>
        <dbReference type="Proteomes" id="UP000663970"/>
    </source>
</evidence>
<comment type="caution">
    <text evidence="3">The sequence shown here is derived from an EMBL/GenBank/DDBJ whole genome shotgun (WGS) entry which is preliminary data.</text>
</comment>
<dbReference type="Proteomes" id="UP000663970">
    <property type="component" value="Unassembled WGS sequence"/>
</dbReference>
<dbReference type="CDD" id="cd03784">
    <property type="entry name" value="GT1_Gtf-like"/>
    <property type="match status" value="1"/>
</dbReference>